<evidence type="ECO:0000313" key="3">
    <source>
        <dbReference type="EMBL" id="KAG8376111.1"/>
    </source>
</evidence>
<comment type="caution">
    <text evidence="3">The sequence shown here is derived from an EMBL/GenBank/DDBJ whole genome shotgun (WGS) entry which is preliminary data.</text>
</comment>
<proteinExistence type="predicted"/>
<organism evidence="3 4">
    <name type="scientific">Buddleja alternifolia</name>
    <dbReference type="NCBI Taxonomy" id="168488"/>
    <lineage>
        <taxon>Eukaryota</taxon>
        <taxon>Viridiplantae</taxon>
        <taxon>Streptophyta</taxon>
        <taxon>Embryophyta</taxon>
        <taxon>Tracheophyta</taxon>
        <taxon>Spermatophyta</taxon>
        <taxon>Magnoliopsida</taxon>
        <taxon>eudicotyledons</taxon>
        <taxon>Gunneridae</taxon>
        <taxon>Pentapetalae</taxon>
        <taxon>asterids</taxon>
        <taxon>lamiids</taxon>
        <taxon>Lamiales</taxon>
        <taxon>Scrophulariaceae</taxon>
        <taxon>Buddlejeae</taxon>
        <taxon>Buddleja</taxon>
    </lineage>
</organism>
<reference evidence="3" key="1">
    <citation type="submission" date="2019-10" db="EMBL/GenBank/DDBJ databases">
        <authorList>
            <person name="Zhang R."/>
            <person name="Pan Y."/>
            <person name="Wang J."/>
            <person name="Ma R."/>
            <person name="Yu S."/>
        </authorList>
    </citation>
    <scope>NUCLEOTIDE SEQUENCE</scope>
    <source>
        <strain evidence="3">LA-IB0</strain>
        <tissue evidence="3">Leaf</tissue>
    </source>
</reference>
<keyword evidence="4" id="KW-1185">Reference proteome</keyword>
<accession>A0AAV6X6Q8</accession>
<sequence length="286" mass="32310">MEMENMNIVSGKGTSKGSSKGAGKTSQVTQGRSSAKWDSFANIKFIELCEEEIGKGNRPNSHFNRNGWNNLLKKFNEMTGRNYAYKQFRNHWDTMKKECKFKNKDLSLIWFRYDKLFSDVAATGESARAPSQRSGNESIEDQMEHVEIGDSDGMEDIGSPNYNIASRSRQSPYINEMFPSSTTIKRKCSGEDSKMKKKMSGAASLREDIHSLLQCLATKNSATFASSGEMTIGAAIEMLSSIPDITPRSKLWNYACNLLSKKDMREVFASQPCHESRLCWLEFNYD</sequence>
<evidence type="ECO:0000259" key="2">
    <source>
        <dbReference type="Pfam" id="PF12776"/>
    </source>
</evidence>
<feature type="compositionally biased region" description="Low complexity" evidence="1">
    <location>
        <begin position="10"/>
        <end position="26"/>
    </location>
</feature>
<gene>
    <name evidence="3" type="ORF">BUALT_Bualt09G0029400</name>
</gene>
<name>A0AAV6X6Q8_9LAMI</name>
<evidence type="ECO:0000313" key="4">
    <source>
        <dbReference type="Proteomes" id="UP000826271"/>
    </source>
</evidence>
<dbReference type="InterPro" id="IPR024752">
    <property type="entry name" value="Myb/SANT-like_dom"/>
</dbReference>
<feature type="domain" description="Myb/SANT-like" evidence="2">
    <location>
        <begin position="37"/>
        <end position="124"/>
    </location>
</feature>
<dbReference type="PANTHER" id="PTHR31704:SF37">
    <property type="entry name" value="HEAT SHOCK PROTEIN"/>
    <property type="match status" value="1"/>
</dbReference>
<feature type="region of interest" description="Disordered" evidence="1">
    <location>
        <begin position="1"/>
        <end position="33"/>
    </location>
</feature>
<dbReference type="Pfam" id="PF12776">
    <property type="entry name" value="Myb_DNA-bind_3"/>
    <property type="match status" value="1"/>
</dbReference>
<protein>
    <recommendedName>
        <fullName evidence="2">Myb/SANT-like domain-containing protein</fullName>
    </recommendedName>
</protein>
<evidence type="ECO:0000256" key="1">
    <source>
        <dbReference type="SAM" id="MobiDB-lite"/>
    </source>
</evidence>
<dbReference type="Proteomes" id="UP000826271">
    <property type="component" value="Unassembled WGS sequence"/>
</dbReference>
<dbReference type="EMBL" id="WHWC01000009">
    <property type="protein sequence ID" value="KAG8376111.1"/>
    <property type="molecule type" value="Genomic_DNA"/>
</dbReference>
<dbReference type="PANTHER" id="PTHR31704">
    <property type="entry name" value="MYB/SANT-LIKE DNA-BINDING DOMAIN PROTEIN-RELATED"/>
    <property type="match status" value="1"/>
</dbReference>
<dbReference type="AlphaFoldDB" id="A0AAV6X6Q8"/>